<dbReference type="PANTHER" id="PTHR45737:SF6">
    <property type="entry name" value="VON WILLEBRAND FACTOR A DOMAIN-CONTAINING PROTEIN 5A"/>
    <property type="match status" value="1"/>
</dbReference>
<dbReference type="InterPro" id="IPR022440">
    <property type="entry name" value="CHP03788"/>
</dbReference>
<dbReference type="PANTHER" id="PTHR45737">
    <property type="entry name" value="VON WILLEBRAND FACTOR A DOMAIN-CONTAINING PROTEIN 5A"/>
    <property type="match status" value="1"/>
</dbReference>
<feature type="signal peptide" evidence="2">
    <location>
        <begin position="1"/>
        <end position="39"/>
    </location>
</feature>
<dbReference type="AlphaFoldDB" id="A1S752"/>
<dbReference type="InterPro" id="IPR036465">
    <property type="entry name" value="vWFA_dom_sf"/>
</dbReference>
<keyword evidence="1" id="KW-1133">Transmembrane helix</keyword>
<dbReference type="Proteomes" id="UP000009175">
    <property type="component" value="Chromosome"/>
</dbReference>
<keyword evidence="2" id="KW-0732">Signal</keyword>
<dbReference type="STRING" id="326297.Sama_2003"/>
<dbReference type="SUPFAM" id="SSF53300">
    <property type="entry name" value="vWA-like"/>
    <property type="match status" value="1"/>
</dbReference>
<evidence type="ECO:0000256" key="1">
    <source>
        <dbReference type="SAM" id="Phobius"/>
    </source>
</evidence>
<dbReference type="eggNOG" id="COG2304">
    <property type="taxonomic scope" value="Bacteria"/>
</dbReference>
<dbReference type="EMBL" id="CP000507">
    <property type="protein sequence ID" value="ABM00209.1"/>
    <property type="molecule type" value="Genomic_DNA"/>
</dbReference>
<feature type="domain" description="VIT" evidence="4">
    <location>
        <begin position="73"/>
        <end position="201"/>
    </location>
</feature>
<evidence type="ECO:0000256" key="2">
    <source>
        <dbReference type="SAM" id="SignalP"/>
    </source>
</evidence>
<dbReference type="InterPro" id="IPR002035">
    <property type="entry name" value="VWF_A"/>
</dbReference>
<evidence type="ECO:0000259" key="3">
    <source>
        <dbReference type="PROSITE" id="PS50234"/>
    </source>
</evidence>
<dbReference type="Pfam" id="PF13768">
    <property type="entry name" value="VWA_3"/>
    <property type="match status" value="1"/>
</dbReference>
<evidence type="ECO:0000313" key="5">
    <source>
        <dbReference type="EMBL" id="ABM00209.1"/>
    </source>
</evidence>
<dbReference type="SMART" id="SM00327">
    <property type="entry name" value="VWA"/>
    <property type="match status" value="1"/>
</dbReference>
<feature type="domain" description="VWFA" evidence="3">
    <location>
        <begin position="398"/>
        <end position="572"/>
    </location>
</feature>
<dbReference type="HOGENOM" id="CLU_011139_1_1_6"/>
<dbReference type="KEGG" id="saz:Sama_2003"/>
<organism evidence="5 6">
    <name type="scientific">Shewanella amazonensis (strain ATCC BAA-1098 / SB2B)</name>
    <dbReference type="NCBI Taxonomy" id="326297"/>
    <lineage>
        <taxon>Bacteria</taxon>
        <taxon>Pseudomonadati</taxon>
        <taxon>Pseudomonadota</taxon>
        <taxon>Gammaproteobacteria</taxon>
        <taxon>Alteromonadales</taxon>
        <taxon>Shewanellaceae</taxon>
        <taxon>Shewanella</taxon>
    </lineage>
</organism>
<sequence>MKDDKSMYSQRKVVPKVEMKQGLTALAMMALLAAPTVSASSASTVQPVTLPLDGPMAGQGSTSPGDIIAPGHGGELMFEDEGTEQVSLALDTRYTVKVSALVSRVTVSQTFQNQSNRVINGHYRFALAPNAAVSGMRLTIGERLIEGEIQEKAHAERVYEQAKRDGKRASLVSHSESNLFSTRIANFMPGETLTVSIDYQEILHPQAGRVELRIPTAQTPRYGASAMLPSAQNRMQDEPWVSGVQGAAQNHLHAAAPFWPATRAEAPADTPTPSLSLSASIFGFAVAAVESPSHGLCEQGYRDGGWQLSLCPDTEADRDLVLSWVINEGSEPVADFLVQPGYSYPAAVESANTQYGTAQDKAKQDEYVRVDFSQGNYSHGLLTFMPPQPNLANRLARELVLVIDTSGSMAGDSMVQARSALIHALGGLGPQDSFNIIAFSSDARPLWPDAKPATAFNLGAAQQFVRSLEADGGTEMASALELALKTPSVVDEDTKRLRQVLFITDGAVNGEDALFNLIERRLGTSRLFPVAIGAAPNGYFMSRAAAAGRGSFTFIGHGGEVAEKMNQLLSRIEHPVVSDLSVTWADGSPVDAMPGVLPDLYAGEALNLSLRTVPDALMPIIVKGNTDGQIWERKLTPRAVPGGSGLDLQYGKARVDDLVRQTLTPSQRRAATVALGLEYHLVTAHTSLVAVDKTRVSHGQGLDARLPEATPHGWQGGRLPQTASGSLGLMLAGALLVLFAIAAATWRREDEAA</sequence>
<keyword evidence="6" id="KW-1185">Reference proteome</keyword>
<dbReference type="PROSITE" id="PS51468">
    <property type="entry name" value="VIT"/>
    <property type="match status" value="1"/>
</dbReference>
<keyword evidence="1" id="KW-0812">Transmembrane</keyword>
<dbReference type="NCBIfam" id="TIGR03788">
    <property type="entry name" value="marine_srt_targ"/>
    <property type="match status" value="1"/>
</dbReference>
<dbReference type="PROSITE" id="PS50234">
    <property type="entry name" value="VWFA"/>
    <property type="match status" value="1"/>
</dbReference>
<evidence type="ECO:0000259" key="4">
    <source>
        <dbReference type="PROSITE" id="PS51468"/>
    </source>
</evidence>
<protein>
    <submittedName>
        <fullName evidence="5">Inter-alpha-trypsin inhibitor domain protein</fullName>
    </submittedName>
</protein>
<dbReference type="InterPro" id="IPR013694">
    <property type="entry name" value="VIT"/>
</dbReference>
<dbReference type="Pfam" id="PF08487">
    <property type="entry name" value="VIT"/>
    <property type="match status" value="1"/>
</dbReference>
<dbReference type="Gene3D" id="3.40.50.410">
    <property type="entry name" value="von Willebrand factor, type A domain"/>
    <property type="match status" value="1"/>
</dbReference>
<feature type="transmembrane region" description="Helical" evidence="1">
    <location>
        <begin position="727"/>
        <end position="746"/>
    </location>
</feature>
<feature type="chain" id="PRO_5002636519" evidence="2">
    <location>
        <begin position="40"/>
        <end position="753"/>
    </location>
</feature>
<name>A1S752_SHEAM</name>
<evidence type="ECO:0000313" key="6">
    <source>
        <dbReference type="Proteomes" id="UP000009175"/>
    </source>
</evidence>
<accession>A1S752</accession>
<dbReference type="SMART" id="SM00609">
    <property type="entry name" value="VIT"/>
    <property type="match status" value="1"/>
</dbReference>
<reference evidence="5 6" key="1">
    <citation type="submission" date="2006-12" db="EMBL/GenBank/DDBJ databases">
        <title>Complete sequence of Shewanella amazonensis SB2B.</title>
        <authorList>
            <consortium name="US DOE Joint Genome Institute"/>
            <person name="Copeland A."/>
            <person name="Lucas S."/>
            <person name="Lapidus A."/>
            <person name="Barry K."/>
            <person name="Detter J.C."/>
            <person name="Glavina del Rio T."/>
            <person name="Hammon N."/>
            <person name="Israni S."/>
            <person name="Dalin E."/>
            <person name="Tice H."/>
            <person name="Pitluck S."/>
            <person name="Munk A.C."/>
            <person name="Brettin T."/>
            <person name="Bruce D."/>
            <person name="Han C."/>
            <person name="Tapia R."/>
            <person name="Gilna P."/>
            <person name="Schmutz J."/>
            <person name="Larimer F."/>
            <person name="Land M."/>
            <person name="Hauser L."/>
            <person name="Kyrpides N."/>
            <person name="Mikhailova N."/>
            <person name="Fredrickson J."/>
            <person name="Richardson P."/>
        </authorList>
    </citation>
    <scope>NUCLEOTIDE SEQUENCE [LARGE SCALE GENOMIC DNA]</scope>
    <source>
        <strain evidence="6">ATCC BAA-1098 / SB2B</strain>
    </source>
</reference>
<gene>
    <name evidence="5" type="ordered locus">Sama_2003</name>
</gene>
<keyword evidence="1" id="KW-0472">Membrane</keyword>
<proteinExistence type="predicted"/>